<evidence type="ECO:0000256" key="3">
    <source>
        <dbReference type="ARBA" id="ARBA00022692"/>
    </source>
</evidence>
<organism evidence="8 9">
    <name type="scientific">Candidatus Berkelbacteria bacterium CG03_land_8_20_14_0_80_40_36</name>
    <dbReference type="NCBI Taxonomy" id="1974509"/>
    <lineage>
        <taxon>Bacteria</taxon>
        <taxon>Candidatus Berkelbacteria</taxon>
    </lineage>
</organism>
<name>A0A2M7CIS5_9BACT</name>
<dbReference type="Pfam" id="PF03772">
    <property type="entry name" value="Competence"/>
    <property type="match status" value="1"/>
</dbReference>
<feature type="transmembrane region" description="Helical" evidence="6">
    <location>
        <begin position="201"/>
        <end position="231"/>
    </location>
</feature>
<evidence type="ECO:0000256" key="6">
    <source>
        <dbReference type="SAM" id="Phobius"/>
    </source>
</evidence>
<feature type="transmembrane region" description="Helical" evidence="6">
    <location>
        <begin position="243"/>
        <end position="264"/>
    </location>
</feature>
<reference evidence="9" key="1">
    <citation type="submission" date="2017-09" db="EMBL/GenBank/DDBJ databases">
        <title>Depth-based differentiation of microbial function through sediment-hosted aquifers and enrichment of novel symbionts in the deep terrestrial subsurface.</title>
        <authorList>
            <person name="Probst A.J."/>
            <person name="Ladd B."/>
            <person name="Jarett J.K."/>
            <person name="Geller-Mcgrath D.E."/>
            <person name="Sieber C.M.K."/>
            <person name="Emerson J.B."/>
            <person name="Anantharaman K."/>
            <person name="Thomas B.C."/>
            <person name="Malmstrom R."/>
            <person name="Stieglmeier M."/>
            <person name="Klingl A."/>
            <person name="Woyke T."/>
            <person name="Ryan C.M."/>
            <person name="Banfield J.F."/>
        </authorList>
    </citation>
    <scope>NUCLEOTIDE SEQUENCE [LARGE SCALE GENOMIC DNA]</scope>
</reference>
<keyword evidence="2" id="KW-1003">Cell membrane</keyword>
<dbReference type="EMBL" id="PEUM01000026">
    <property type="protein sequence ID" value="PIV25547.1"/>
    <property type="molecule type" value="Genomic_DNA"/>
</dbReference>
<feature type="transmembrane region" description="Helical" evidence="6">
    <location>
        <begin position="311"/>
        <end position="334"/>
    </location>
</feature>
<comment type="caution">
    <text evidence="8">The sequence shown here is derived from an EMBL/GenBank/DDBJ whole genome shotgun (WGS) entry which is preliminary data.</text>
</comment>
<feature type="transmembrane region" description="Helical" evidence="6">
    <location>
        <begin position="276"/>
        <end position="299"/>
    </location>
</feature>
<dbReference type="GO" id="GO:0005886">
    <property type="term" value="C:plasma membrane"/>
    <property type="evidence" value="ECO:0007669"/>
    <property type="project" value="UniProtKB-SubCell"/>
</dbReference>
<keyword evidence="3 6" id="KW-0812">Transmembrane</keyword>
<dbReference type="AlphaFoldDB" id="A0A2M7CIS5"/>
<feature type="transmembrane region" description="Helical" evidence="6">
    <location>
        <begin position="12"/>
        <end position="30"/>
    </location>
</feature>
<dbReference type="NCBIfam" id="TIGR00360">
    <property type="entry name" value="ComEC_N-term"/>
    <property type="match status" value="1"/>
</dbReference>
<keyword evidence="4 6" id="KW-1133">Transmembrane helix</keyword>
<feature type="transmembrane region" description="Helical" evidence="6">
    <location>
        <begin position="176"/>
        <end position="195"/>
    </location>
</feature>
<sequence length="402" mass="45401">MLLYRHYTQKPYNFQVLTFCIVIFLLGISLSSEIDIDQIAPWLALAMASIMIIFSRERIIWVLALVAIFLVFGLAYPLWLAREQLITLPDNFFIVQFLEGVRIKFSQILSSLLPYPHSELASGLLVGAQDGFPKELKKIFITTGTIHIVAVSGFNVTLILKIFADWARGWGRGASFWLGTILIVMFIILTGGQASVVRAGIMGWLFLLAGFLYRQPYMLGALFLSAFFMVVEDPLILTQDIGFQLSFGAMMGLIYISPIIRQAIERARGLSLLPKILQSILTETLSAQIAVAPILIYHFERISILSPIPNLLILWILIIPMSLSFFVGVLGWIYLPLGKIIAFPLIVFLDYILRVAQIFSRVPWMQASAKLSLIETIIIYFLMAGVIFWLQKLLNSRLTQIF</sequence>
<dbReference type="InterPro" id="IPR004477">
    <property type="entry name" value="ComEC_N"/>
</dbReference>
<evidence type="ECO:0000313" key="8">
    <source>
        <dbReference type="EMBL" id="PIV25547.1"/>
    </source>
</evidence>
<evidence type="ECO:0000313" key="9">
    <source>
        <dbReference type="Proteomes" id="UP000229966"/>
    </source>
</evidence>
<feature type="transmembrane region" description="Helical" evidence="6">
    <location>
        <begin position="340"/>
        <end position="359"/>
    </location>
</feature>
<dbReference type="PANTHER" id="PTHR30619">
    <property type="entry name" value="DNA INTERNALIZATION/COMPETENCE PROTEIN COMEC/REC2"/>
    <property type="match status" value="1"/>
</dbReference>
<proteinExistence type="predicted"/>
<comment type="subcellular location">
    <subcellularLocation>
        <location evidence="1">Cell membrane</location>
        <topology evidence="1">Multi-pass membrane protein</topology>
    </subcellularLocation>
</comment>
<evidence type="ECO:0000259" key="7">
    <source>
        <dbReference type="Pfam" id="PF03772"/>
    </source>
</evidence>
<evidence type="ECO:0000256" key="4">
    <source>
        <dbReference type="ARBA" id="ARBA00022989"/>
    </source>
</evidence>
<feature type="domain" description="ComEC/Rec2-related protein" evidence="7">
    <location>
        <begin position="124"/>
        <end position="392"/>
    </location>
</feature>
<dbReference type="InterPro" id="IPR052159">
    <property type="entry name" value="Competence_DNA_uptake"/>
</dbReference>
<evidence type="ECO:0000256" key="5">
    <source>
        <dbReference type="ARBA" id="ARBA00023136"/>
    </source>
</evidence>
<evidence type="ECO:0000256" key="2">
    <source>
        <dbReference type="ARBA" id="ARBA00022475"/>
    </source>
</evidence>
<protein>
    <recommendedName>
        <fullName evidence="7">ComEC/Rec2-related protein domain-containing protein</fullName>
    </recommendedName>
</protein>
<dbReference type="Proteomes" id="UP000229966">
    <property type="component" value="Unassembled WGS sequence"/>
</dbReference>
<dbReference type="PANTHER" id="PTHR30619:SF7">
    <property type="entry name" value="BETA-LACTAMASE DOMAIN PROTEIN"/>
    <property type="match status" value="1"/>
</dbReference>
<keyword evidence="5 6" id="KW-0472">Membrane</keyword>
<accession>A0A2M7CIS5</accession>
<gene>
    <name evidence="8" type="ORF">COS38_01030</name>
</gene>
<feature type="transmembrane region" description="Helical" evidence="6">
    <location>
        <begin position="36"/>
        <end position="54"/>
    </location>
</feature>
<feature type="transmembrane region" description="Helical" evidence="6">
    <location>
        <begin position="371"/>
        <end position="390"/>
    </location>
</feature>
<feature type="transmembrane region" description="Helical" evidence="6">
    <location>
        <begin position="139"/>
        <end position="164"/>
    </location>
</feature>
<feature type="transmembrane region" description="Helical" evidence="6">
    <location>
        <begin position="59"/>
        <end position="79"/>
    </location>
</feature>
<evidence type="ECO:0000256" key="1">
    <source>
        <dbReference type="ARBA" id="ARBA00004651"/>
    </source>
</evidence>